<dbReference type="Pfam" id="PF13021">
    <property type="entry name" value="DUF3885"/>
    <property type="match status" value="1"/>
</dbReference>
<dbReference type="InterPro" id="IPR024976">
    <property type="entry name" value="DUF3885"/>
</dbReference>
<feature type="domain" description="DUF3885" evidence="1">
    <location>
        <begin position="4"/>
        <end position="203"/>
    </location>
</feature>
<gene>
    <name evidence="2" type="ORF">AWM68_14405</name>
</gene>
<reference evidence="3" key="1">
    <citation type="submission" date="2016-01" db="EMBL/GenBank/DDBJ databases">
        <title>Draft genome of Chromobacterium sp. F49.</title>
        <authorList>
            <person name="Hong K.W."/>
        </authorList>
    </citation>
    <scope>NUCLEOTIDE SEQUENCE [LARGE SCALE GENOMIC DNA]</scope>
    <source>
        <strain evidence="3">P7IIIA</strain>
    </source>
</reference>
<dbReference type="RefSeq" id="WP_066245479.1">
    <property type="nucleotide sequence ID" value="NZ_LRFC01000038.1"/>
</dbReference>
<protein>
    <recommendedName>
        <fullName evidence="1">DUF3885 domain-containing protein</fullName>
    </recommendedName>
</protein>
<evidence type="ECO:0000313" key="2">
    <source>
        <dbReference type="EMBL" id="KZE64278.1"/>
    </source>
</evidence>
<evidence type="ECO:0000313" key="3">
    <source>
        <dbReference type="Proteomes" id="UP000076567"/>
    </source>
</evidence>
<accession>A0A163PXI1</accession>
<dbReference type="EMBL" id="LRFC01000038">
    <property type="protein sequence ID" value="KZE64278.1"/>
    <property type="molecule type" value="Genomic_DNA"/>
</dbReference>
<sequence>MLFKSYMHKKFPNLELRQPLYYSWKNAIRFELGIEELRDYEADSLYLTEVYKRAITLFDSVNQCNDEIFVVANISDYGYGITSRHKLNVFLKYIKQKDVLNKLNHTIIPYVYPEDDDEGDCKTHRFILKCKVSDIKYLSMIKAICNQDMGVKPSINHEIFFINIKKETIFIIYDDRGCDILASSRESLYNIYKEYNGWILDYDRKEIDSIFS</sequence>
<proteinExistence type="predicted"/>
<evidence type="ECO:0000259" key="1">
    <source>
        <dbReference type="Pfam" id="PF13021"/>
    </source>
</evidence>
<keyword evidence="3" id="KW-1185">Reference proteome</keyword>
<comment type="caution">
    <text evidence="2">The sequence shown here is derived from an EMBL/GenBank/DDBJ whole genome shotgun (WGS) entry which is preliminary data.</text>
</comment>
<dbReference type="Proteomes" id="UP000076567">
    <property type="component" value="Unassembled WGS sequence"/>
</dbReference>
<organism evidence="2 3">
    <name type="scientific">Fictibacillus phosphorivorans</name>
    <dbReference type="NCBI Taxonomy" id="1221500"/>
    <lineage>
        <taxon>Bacteria</taxon>
        <taxon>Bacillati</taxon>
        <taxon>Bacillota</taxon>
        <taxon>Bacilli</taxon>
        <taxon>Bacillales</taxon>
        <taxon>Fictibacillaceae</taxon>
        <taxon>Fictibacillus</taxon>
    </lineage>
</organism>
<dbReference type="AlphaFoldDB" id="A0A163PXI1"/>
<name>A0A163PXI1_9BACL</name>